<proteinExistence type="predicted"/>
<accession>A0ABR7KX91</accession>
<organism evidence="2 3">
    <name type="scientific">Pedobacter fastidiosus</name>
    <dbReference type="NCBI Taxonomy" id="2765361"/>
    <lineage>
        <taxon>Bacteria</taxon>
        <taxon>Pseudomonadati</taxon>
        <taxon>Bacteroidota</taxon>
        <taxon>Sphingobacteriia</taxon>
        <taxon>Sphingobacteriales</taxon>
        <taxon>Sphingobacteriaceae</taxon>
        <taxon>Pedobacter</taxon>
    </lineage>
</organism>
<dbReference type="Gene3D" id="3.30.70.100">
    <property type="match status" value="1"/>
</dbReference>
<dbReference type="Pfam" id="PF07110">
    <property type="entry name" value="EthD"/>
    <property type="match status" value="1"/>
</dbReference>
<comment type="caution">
    <text evidence="2">The sequence shown here is derived from an EMBL/GenBank/DDBJ whole genome shotgun (WGS) entry which is preliminary data.</text>
</comment>
<feature type="domain" description="EthD" evidence="1">
    <location>
        <begin position="11"/>
        <end position="98"/>
    </location>
</feature>
<dbReference type="Proteomes" id="UP000652755">
    <property type="component" value="Unassembled WGS sequence"/>
</dbReference>
<protein>
    <submittedName>
        <fullName evidence="2">EthD domain-containing protein</fullName>
    </submittedName>
</protein>
<dbReference type="InterPro" id="IPR009799">
    <property type="entry name" value="EthD_dom"/>
</dbReference>
<evidence type="ECO:0000313" key="3">
    <source>
        <dbReference type="Proteomes" id="UP000652755"/>
    </source>
</evidence>
<evidence type="ECO:0000313" key="2">
    <source>
        <dbReference type="EMBL" id="MBC6112633.1"/>
    </source>
</evidence>
<dbReference type="SUPFAM" id="SSF54909">
    <property type="entry name" value="Dimeric alpha+beta barrel"/>
    <property type="match status" value="1"/>
</dbReference>
<evidence type="ECO:0000259" key="1">
    <source>
        <dbReference type="Pfam" id="PF07110"/>
    </source>
</evidence>
<reference evidence="2 3" key="1">
    <citation type="submission" date="2020-08" db="EMBL/GenBank/DDBJ databases">
        <authorList>
            <person name="Sun Q."/>
            <person name="Inoue M."/>
        </authorList>
    </citation>
    <scope>NUCLEOTIDE SEQUENCE [LARGE SCALE GENOMIC DNA]</scope>
    <source>
        <strain evidence="2 3">CCM 8938</strain>
    </source>
</reference>
<dbReference type="InterPro" id="IPR011008">
    <property type="entry name" value="Dimeric_a/b-barrel"/>
</dbReference>
<sequence length="113" mass="13356">MVKFSIFLRKHPKMSHDEFVLYHKTIHAKLFTSLKVVKEHVKRYVQCHALTVSIPGFPEMYYDGITELWFSDEESIVKVFGADEYLKLVRPDEEKFIAMNECSFLITRENPVI</sequence>
<gene>
    <name evidence="2" type="ORF">H7U22_19595</name>
</gene>
<keyword evidence="3" id="KW-1185">Reference proteome</keyword>
<dbReference type="EMBL" id="JACRYL010000023">
    <property type="protein sequence ID" value="MBC6112633.1"/>
    <property type="molecule type" value="Genomic_DNA"/>
</dbReference>
<name>A0ABR7KX91_9SPHI</name>
<dbReference type="RefSeq" id="WP_187073052.1">
    <property type="nucleotide sequence ID" value="NZ_JACRYL010000023.1"/>
</dbReference>